<proteinExistence type="predicted"/>
<accession>A0ABS6N781</accession>
<evidence type="ECO:0000313" key="2">
    <source>
        <dbReference type="EMBL" id="MBV2359881.1"/>
    </source>
</evidence>
<protein>
    <submittedName>
        <fullName evidence="2">Ferredoxin</fullName>
    </submittedName>
</protein>
<dbReference type="RefSeq" id="WP_217777670.1">
    <property type="nucleotide sequence ID" value="NZ_JAHRWL010000001.1"/>
</dbReference>
<reference evidence="2" key="1">
    <citation type="submission" date="2021-06" db="EMBL/GenBank/DDBJ databases">
        <title>Thalassococcus sp. CAU 1522 isolated from sea sand, Republic of Korea.</title>
        <authorList>
            <person name="Kim W."/>
        </authorList>
    </citation>
    <scope>NUCLEOTIDE SEQUENCE</scope>
    <source>
        <strain evidence="2">CAU 1522</strain>
    </source>
</reference>
<evidence type="ECO:0000313" key="3">
    <source>
        <dbReference type="Proteomes" id="UP001166293"/>
    </source>
</evidence>
<dbReference type="EMBL" id="JAHRWL010000001">
    <property type="protein sequence ID" value="MBV2359881.1"/>
    <property type="molecule type" value="Genomic_DNA"/>
</dbReference>
<dbReference type="InterPro" id="IPR017896">
    <property type="entry name" value="4Fe4S_Fe-S-bd"/>
</dbReference>
<feature type="domain" description="4Fe-4S ferredoxin-type" evidence="1">
    <location>
        <begin position="132"/>
        <end position="165"/>
    </location>
</feature>
<keyword evidence="3" id="KW-1185">Reference proteome</keyword>
<comment type="caution">
    <text evidence="2">The sequence shown here is derived from an EMBL/GenBank/DDBJ whole genome shotgun (WGS) entry which is preliminary data.</text>
</comment>
<dbReference type="PROSITE" id="PS51379">
    <property type="entry name" value="4FE4S_FER_2"/>
    <property type="match status" value="1"/>
</dbReference>
<gene>
    <name evidence="2" type="ORF">KUH32_08850</name>
</gene>
<name>A0ABS6N781_9RHOB</name>
<sequence>MTLGAFDAEARVHGLTLRGALHPPPDATLPADTRTLILLGPDEPRFWPMFSGAPEFLDGAADPLDRWSKRVIGTLAREWGGTAIFPSDGPPYPPFIAWAQGCATIWASPVGLLVHHEAGLWVSFRGAVALPDRHEIPAAIRPCDRCAGQPCTTACPVGALAPGQNYDVGACRAHVASDAGRACREIGCLARRACPASAALQRPDAQAAFHMAAFLGR</sequence>
<dbReference type="Proteomes" id="UP001166293">
    <property type="component" value="Unassembled WGS sequence"/>
</dbReference>
<evidence type="ECO:0000259" key="1">
    <source>
        <dbReference type="PROSITE" id="PS51379"/>
    </source>
</evidence>
<organism evidence="2 3">
    <name type="scientific">Thalassococcus arenae</name>
    <dbReference type="NCBI Taxonomy" id="2851652"/>
    <lineage>
        <taxon>Bacteria</taxon>
        <taxon>Pseudomonadati</taxon>
        <taxon>Pseudomonadota</taxon>
        <taxon>Alphaproteobacteria</taxon>
        <taxon>Rhodobacterales</taxon>
        <taxon>Roseobacteraceae</taxon>
        <taxon>Thalassococcus</taxon>
    </lineage>
</organism>